<dbReference type="CDD" id="cd06587">
    <property type="entry name" value="VOC"/>
    <property type="match status" value="1"/>
</dbReference>
<accession>A0A3A1P1I8</accession>
<evidence type="ECO:0000259" key="1">
    <source>
        <dbReference type="PROSITE" id="PS51819"/>
    </source>
</evidence>
<keyword evidence="3" id="KW-1185">Reference proteome</keyword>
<dbReference type="PANTHER" id="PTHR36113:SF3">
    <property type="entry name" value="SLL5075 PROTEIN"/>
    <property type="match status" value="1"/>
</dbReference>
<evidence type="ECO:0000313" key="2">
    <source>
        <dbReference type="EMBL" id="RIV80904.1"/>
    </source>
</evidence>
<dbReference type="SUPFAM" id="SSF54593">
    <property type="entry name" value="Glyoxalase/Bleomycin resistance protein/Dihydroxybiphenyl dioxygenase"/>
    <property type="match status" value="1"/>
</dbReference>
<dbReference type="InterPro" id="IPR051332">
    <property type="entry name" value="Fosfomycin_Res_Enzymes"/>
</dbReference>
<proteinExistence type="predicted"/>
<dbReference type="InterPro" id="IPR029068">
    <property type="entry name" value="Glyas_Bleomycin-R_OHBP_Dase"/>
</dbReference>
<dbReference type="Proteomes" id="UP000265366">
    <property type="component" value="Unassembled WGS sequence"/>
</dbReference>
<dbReference type="EMBL" id="QXFM01000140">
    <property type="protein sequence ID" value="RIV80904.1"/>
    <property type="molecule type" value="Genomic_DNA"/>
</dbReference>
<evidence type="ECO:0000313" key="3">
    <source>
        <dbReference type="Proteomes" id="UP000265366"/>
    </source>
</evidence>
<dbReference type="Gene3D" id="3.10.180.10">
    <property type="entry name" value="2,3-Dihydroxybiphenyl 1,2-Dioxygenase, domain 1"/>
    <property type="match status" value="1"/>
</dbReference>
<comment type="caution">
    <text evidence="2">The sequence shown here is derived from an EMBL/GenBank/DDBJ whole genome shotgun (WGS) entry which is preliminary data.</text>
</comment>
<dbReference type="OrthoDB" id="9803142at2"/>
<protein>
    <submittedName>
        <fullName evidence="2">VOC family protein</fullName>
    </submittedName>
</protein>
<feature type="domain" description="VOC" evidence="1">
    <location>
        <begin position="12"/>
        <end position="135"/>
    </location>
</feature>
<dbReference type="InterPro" id="IPR037523">
    <property type="entry name" value="VOC_core"/>
</dbReference>
<dbReference type="PANTHER" id="PTHR36113">
    <property type="entry name" value="LYASE, PUTATIVE-RELATED-RELATED"/>
    <property type="match status" value="1"/>
</dbReference>
<dbReference type="PROSITE" id="PS51819">
    <property type="entry name" value="VOC"/>
    <property type="match status" value="1"/>
</dbReference>
<dbReference type="InterPro" id="IPR004360">
    <property type="entry name" value="Glyas_Fos-R_dOase_dom"/>
</dbReference>
<sequence>MTMTPSPATDLGMSHIALVVRDIDKTIAFYEQFAALHVVHRRTAGGDVKEVAWMADGLRPFALVLIGSNALNDTPLGPFGHIGVACESPDEVLRLAAEAEQRGILRSAPRDDGPPVGLWTYIADPDGNTLELSFGQEIAFTVKTPR</sequence>
<reference evidence="2 3" key="1">
    <citation type="submission" date="2018-08" db="EMBL/GenBank/DDBJ databases">
        <title>Erythrobacter zhengii sp.nov., a bacterium isolated from deep-sea sediment.</title>
        <authorList>
            <person name="Fang C."/>
            <person name="Wu Y.-H."/>
            <person name="Sun C."/>
            <person name="Wang H."/>
            <person name="Cheng H."/>
            <person name="Meng F.-X."/>
            <person name="Wang C.-S."/>
            <person name="Xu X.-W."/>
        </authorList>
    </citation>
    <scope>NUCLEOTIDE SEQUENCE [LARGE SCALE GENOMIC DNA]</scope>
    <source>
        <strain evidence="2 3">CCTCC AB 2015396</strain>
    </source>
</reference>
<organism evidence="2 3">
    <name type="scientific">Aurantiacibacter xanthus</name>
    <dbReference type="NCBI Taxonomy" id="1784712"/>
    <lineage>
        <taxon>Bacteria</taxon>
        <taxon>Pseudomonadati</taxon>
        <taxon>Pseudomonadota</taxon>
        <taxon>Alphaproteobacteria</taxon>
        <taxon>Sphingomonadales</taxon>
        <taxon>Erythrobacteraceae</taxon>
        <taxon>Aurantiacibacter</taxon>
    </lineage>
</organism>
<dbReference type="Pfam" id="PF00903">
    <property type="entry name" value="Glyoxalase"/>
    <property type="match status" value="1"/>
</dbReference>
<gene>
    <name evidence="2" type="ORF">D2V17_18565</name>
</gene>
<name>A0A3A1P1I8_9SPHN</name>
<dbReference type="AlphaFoldDB" id="A0A3A1P1I8"/>